<dbReference type="FunFam" id="3.40.50.300:FF:000014">
    <property type="entry name" value="DNA polymerase III subunit gamma/tau"/>
    <property type="match status" value="1"/>
</dbReference>
<dbReference type="HOGENOM" id="CLU_006229_0_1_3"/>
<comment type="function">
    <text evidence="11">DNA polymerase III is a complex, multichain enzyme responsible for most of the replicative synthesis in bacteria. This DNA polymerase also exhibits 3' to 5' exonuclease activity.</text>
</comment>
<evidence type="ECO:0000259" key="12">
    <source>
        <dbReference type="SMART" id="SM00382"/>
    </source>
</evidence>
<dbReference type="GO" id="GO:0003887">
    <property type="term" value="F:DNA-directed DNA polymerase activity"/>
    <property type="evidence" value="ECO:0007669"/>
    <property type="project" value="UniProtKB-KW"/>
</dbReference>
<feature type="domain" description="AAA+ ATPase" evidence="12">
    <location>
        <begin position="50"/>
        <end position="194"/>
    </location>
</feature>
<dbReference type="Pfam" id="PF12169">
    <property type="entry name" value="DNA_pol3_gamma3"/>
    <property type="match status" value="1"/>
</dbReference>
<dbReference type="AlphaFoldDB" id="K9X8Q2"/>
<dbReference type="SUPFAM" id="SSF52540">
    <property type="entry name" value="P-loop containing nucleoside triphosphate hydrolases"/>
    <property type="match status" value="1"/>
</dbReference>
<dbReference type="Gene3D" id="1.10.8.60">
    <property type="match status" value="1"/>
</dbReference>
<dbReference type="Pfam" id="PF13177">
    <property type="entry name" value="DNA_pol3_delta2"/>
    <property type="match status" value="1"/>
</dbReference>
<reference evidence="13 14" key="1">
    <citation type="submission" date="2012-06" db="EMBL/GenBank/DDBJ databases">
        <title>Finished plasmid 2 of genome of Cylindrospermum stagnale PCC 7417.</title>
        <authorList>
            <consortium name="US DOE Joint Genome Institute"/>
            <person name="Gugger M."/>
            <person name="Coursin T."/>
            <person name="Rippka R."/>
            <person name="Tandeau De Marsac N."/>
            <person name="Huntemann M."/>
            <person name="Wei C.-L."/>
            <person name="Han J."/>
            <person name="Detter J.C."/>
            <person name="Han C."/>
            <person name="Tapia R."/>
            <person name="Davenport K."/>
            <person name="Daligault H."/>
            <person name="Erkkila T."/>
            <person name="Gu W."/>
            <person name="Munk A.C.C."/>
            <person name="Teshima H."/>
            <person name="Xu Y."/>
            <person name="Chain P."/>
            <person name="Chen A."/>
            <person name="Krypides N."/>
            <person name="Mavromatis K."/>
            <person name="Markowitz V."/>
            <person name="Szeto E."/>
            <person name="Ivanova N."/>
            <person name="Mikhailova N."/>
            <person name="Ovchinnikova G."/>
            <person name="Pagani I."/>
            <person name="Pati A."/>
            <person name="Goodwin L."/>
            <person name="Peters L."/>
            <person name="Pitluck S."/>
            <person name="Woyke T."/>
            <person name="Kerfeld C."/>
        </authorList>
    </citation>
    <scope>NUCLEOTIDE SEQUENCE [LARGE SCALE GENOMIC DNA]</scope>
    <source>
        <strain evidence="13 14">PCC 7417</strain>
        <plasmid evidence="14">Plasmid pCYLST.02</plasmid>
    </source>
</reference>
<keyword evidence="5" id="KW-0479">Metal-binding</keyword>
<keyword evidence="8 11" id="KW-0067">ATP-binding</keyword>
<evidence type="ECO:0000256" key="3">
    <source>
        <dbReference type="ARBA" id="ARBA00022695"/>
    </source>
</evidence>
<keyword evidence="2 11" id="KW-0808">Transferase</keyword>
<evidence type="ECO:0000256" key="7">
    <source>
        <dbReference type="ARBA" id="ARBA00022833"/>
    </source>
</evidence>
<dbReference type="Gene3D" id="3.40.50.300">
    <property type="entry name" value="P-loop containing nucleotide triphosphate hydrolases"/>
    <property type="match status" value="1"/>
</dbReference>
<dbReference type="eggNOG" id="COG2812">
    <property type="taxonomic scope" value="Bacteria"/>
</dbReference>
<dbReference type="NCBIfam" id="NF011510">
    <property type="entry name" value="PRK14948.1"/>
    <property type="match status" value="1"/>
</dbReference>
<evidence type="ECO:0000256" key="5">
    <source>
        <dbReference type="ARBA" id="ARBA00022723"/>
    </source>
</evidence>
<dbReference type="Proteomes" id="UP000010475">
    <property type="component" value="Plasmid pCYLST.02"/>
</dbReference>
<dbReference type="InterPro" id="IPR050238">
    <property type="entry name" value="DNA_Rep/Repair_Clamp_Loader"/>
</dbReference>
<dbReference type="GO" id="GO:0046872">
    <property type="term" value="F:metal ion binding"/>
    <property type="evidence" value="ECO:0007669"/>
    <property type="project" value="UniProtKB-KW"/>
</dbReference>
<dbReference type="GO" id="GO:0003677">
    <property type="term" value="F:DNA binding"/>
    <property type="evidence" value="ECO:0007669"/>
    <property type="project" value="InterPro"/>
</dbReference>
<evidence type="ECO:0000256" key="11">
    <source>
        <dbReference type="RuleBase" id="RU364063"/>
    </source>
</evidence>
<protein>
    <recommendedName>
        <fullName evidence="11">DNA polymerase III subunit gamma/tau</fullName>
        <ecNumber evidence="11">2.7.7.7</ecNumber>
    </recommendedName>
</protein>
<evidence type="ECO:0000256" key="6">
    <source>
        <dbReference type="ARBA" id="ARBA00022741"/>
    </source>
</evidence>
<dbReference type="KEGG" id="csg:Cylst_6244"/>
<dbReference type="PATRIC" id="fig|56107.3.peg.7250"/>
<dbReference type="GO" id="GO:0005524">
    <property type="term" value="F:ATP binding"/>
    <property type="evidence" value="ECO:0007669"/>
    <property type="project" value="UniProtKB-KW"/>
</dbReference>
<accession>K9X8Q2</accession>
<dbReference type="PANTHER" id="PTHR11669">
    <property type="entry name" value="REPLICATION FACTOR C / DNA POLYMERASE III GAMMA-TAU SUBUNIT"/>
    <property type="match status" value="1"/>
</dbReference>
<keyword evidence="4 11" id="KW-0235">DNA replication</keyword>
<dbReference type="CDD" id="cd00009">
    <property type="entry name" value="AAA"/>
    <property type="match status" value="1"/>
</dbReference>
<evidence type="ECO:0000256" key="8">
    <source>
        <dbReference type="ARBA" id="ARBA00022840"/>
    </source>
</evidence>
<comment type="catalytic activity">
    <reaction evidence="10 11">
        <text>DNA(n) + a 2'-deoxyribonucleoside 5'-triphosphate = DNA(n+1) + diphosphate</text>
        <dbReference type="Rhea" id="RHEA:22508"/>
        <dbReference type="Rhea" id="RHEA-COMP:17339"/>
        <dbReference type="Rhea" id="RHEA-COMP:17340"/>
        <dbReference type="ChEBI" id="CHEBI:33019"/>
        <dbReference type="ChEBI" id="CHEBI:61560"/>
        <dbReference type="ChEBI" id="CHEBI:173112"/>
        <dbReference type="EC" id="2.7.7.7"/>
    </reaction>
</comment>
<evidence type="ECO:0000256" key="4">
    <source>
        <dbReference type="ARBA" id="ARBA00022705"/>
    </source>
</evidence>
<dbReference type="Pfam" id="PF22608">
    <property type="entry name" value="DNAX_ATPase_lid"/>
    <property type="match status" value="1"/>
</dbReference>
<dbReference type="PANTHER" id="PTHR11669:SF0">
    <property type="entry name" value="PROTEIN STICHEL-LIKE 2"/>
    <property type="match status" value="1"/>
</dbReference>
<proteinExistence type="inferred from homology"/>
<evidence type="ECO:0000256" key="9">
    <source>
        <dbReference type="ARBA" id="ARBA00022932"/>
    </source>
</evidence>
<dbReference type="EC" id="2.7.7.7" evidence="11"/>
<dbReference type="InterPro" id="IPR022754">
    <property type="entry name" value="DNA_pol_III_gamma-3"/>
</dbReference>
<evidence type="ECO:0000256" key="1">
    <source>
        <dbReference type="ARBA" id="ARBA00006360"/>
    </source>
</evidence>
<evidence type="ECO:0000313" key="14">
    <source>
        <dbReference type="Proteomes" id="UP000010475"/>
    </source>
</evidence>
<evidence type="ECO:0000313" key="13">
    <source>
        <dbReference type="EMBL" id="AFZ28484.1"/>
    </source>
</evidence>
<dbReference type="InterPro" id="IPR003593">
    <property type="entry name" value="AAA+_ATPase"/>
</dbReference>
<dbReference type="InterPro" id="IPR027417">
    <property type="entry name" value="P-loop_NTPase"/>
</dbReference>
<keyword evidence="3 11" id="KW-0548">Nucleotidyltransferase</keyword>
<dbReference type="InterPro" id="IPR045085">
    <property type="entry name" value="HLD_clamp_pol_III_gamma_tau"/>
</dbReference>
<dbReference type="InterPro" id="IPR008921">
    <property type="entry name" value="DNA_pol3_clamp-load_cplx_C"/>
</dbReference>
<comment type="similarity">
    <text evidence="1 11">Belongs to the DnaX/STICHEL family.</text>
</comment>
<dbReference type="Gene3D" id="1.20.272.10">
    <property type="match status" value="1"/>
</dbReference>
<keyword evidence="13" id="KW-0614">Plasmid</keyword>
<keyword evidence="14" id="KW-1185">Reference proteome</keyword>
<organism evidence="13 14">
    <name type="scientific">Cylindrospermum stagnale PCC 7417</name>
    <dbReference type="NCBI Taxonomy" id="56107"/>
    <lineage>
        <taxon>Bacteria</taxon>
        <taxon>Bacillati</taxon>
        <taxon>Cyanobacteriota</taxon>
        <taxon>Cyanophyceae</taxon>
        <taxon>Nostocales</taxon>
        <taxon>Nostocaceae</taxon>
        <taxon>Cylindrospermum</taxon>
    </lineage>
</organism>
<dbReference type="CDD" id="cd18137">
    <property type="entry name" value="HLD_clamp_pol_III_gamma_tau"/>
    <property type="match status" value="1"/>
</dbReference>
<evidence type="ECO:0000256" key="2">
    <source>
        <dbReference type="ARBA" id="ARBA00022679"/>
    </source>
</evidence>
<dbReference type="GO" id="GO:0006261">
    <property type="term" value="P:DNA-templated DNA replication"/>
    <property type="evidence" value="ECO:0007669"/>
    <property type="project" value="TreeGrafter"/>
</dbReference>
<keyword evidence="9 11" id="KW-0239">DNA-directed DNA polymerase</keyword>
<dbReference type="InterPro" id="IPR012763">
    <property type="entry name" value="DNA_pol_III_sug/sutau_N"/>
</dbReference>
<gene>
    <name evidence="11" type="primary">dnaX</name>
    <name evidence="13" type="ORF">Cylst_6244</name>
</gene>
<keyword evidence="7" id="KW-0862">Zinc</keyword>
<name>K9X8Q2_9NOST</name>
<dbReference type="NCBIfam" id="TIGR02397">
    <property type="entry name" value="dnaX_nterm"/>
    <property type="match status" value="1"/>
</dbReference>
<geneLocation type="plasmid" evidence="13 14">
    <name>pCYLST.02</name>
</geneLocation>
<dbReference type="NCBIfam" id="NF004046">
    <property type="entry name" value="PRK05563.1"/>
    <property type="match status" value="1"/>
</dbReference>
<dbReference type="SMART" id="SM00382">
    <property type="entry name" value="AAA"/>
    <property type="match status" value="1"/>
</dbReference>
<keyword evidence="6 11" id="KW-0547">Nucleotide-binding</keyword>
<evidence type="ECO:0000256" key="10">
    <source>
        <dbReference type="ARBA" id="ARBA00049244"/>
    </source>
</evidence>
<comment type="subunit">
    <text evidence="11">DNA polymerase III contains a core (composed of alpha, epsilon and theta chains) that associates with a tau subunit. This core dimerizes to form the POLIII' complex. PolIII' associates with the gamma complex (composed of gamma, delta, delta', psi and chi chains) and with the beta chain to form the complete DNA polymerase III complex.</text>
</comment>
<dbReference type="EMBL" id="CP003644">
    <property type="protein sequence ID" value="AFZ28484.1"/>
    <property type="molecule type" value="Genomic_DNA"/>
</dbReference>
<sequence length="447" mass="50137">MSLGNSTYLHLKNMAYQPLHLKYRPQSFTELVGQRAIATTLTNAITSQRIAPAYLFTGPRGTGKTSSARILAKSLNCQHGDFPTPTPCGQCNSCTGISKGLSLDVVEIDAASNSGVENIRQIIDRTHIIPVNSRYKVFVLDEVHSLSSQGFQALLKTLEEPPKNVVFILCTTEIHKVPATIISRCQRFDFKRIGVEDMVQHLNHIVTEELINITPEALRLVAQISSGCLRDSQCLLDQLSLLNITIDQNWVWEMVGNVPEYKLLTMVERIAENDSNSIITIIRNLLEWGKEPLVILQNLTSFYRDMLIAKTSPSSKEMVMLTEDTWQQLCQISKDWETTTILAAQQHLRQCEVQVKLSTQPQLWLEVGILGLLPATNSTNSSQFVPIAEDPPWTNWKTPADAIAWGQQKLPNMSLESLQEHWNSLIPVNGKKAPIWVETVQQLSSSR</sequence>
<dbReference type="SUPFAM" id="SSF48019">
    <property type="entry name" value="post-AAA+ oligomerization domain-like"/>
    <property type="match status" value="1"/>
</dbReference>
<dbReference type="GO" id="GO:0009360">
    <property type="term" value="C:DNA polymerase III complex"/>
    <property type="evidence" value="ECO:0007669"/>
    <property type="project" value="InterPro"/>
</dbReference>